<dbReference type="Gene3D" id="1.10.472.10">
    <property type="entry name" value="Cyclin-like"/>
    <property type="match status" value="1"/>
</dbReference>
<dbReference type="Pfam" id="PF08613">
    <property type="entry name" value="Cyclin"/>
    <property type="match status" value="1"/>
</dbReference>
<evidence type="ECO:0000256" key="1">
    <source>
        <dbReference type="ARBA" id="ARBA00007215"/>
    </source>
</evidence>
<proteinExistence type="inferred from homology"/>
<keyword evidence="4" id="KW-0131">Cell cycle</keyword>
<evidence type="ECO:0000256" key="2">
    <source>
        <dbReference type="ARBA" id="ARBA00022618"/>
    </source>
</evidence>
<dbReference type="InterPro" id="IPR036915">
    <property type="entry name" value="Cyclin-like_sf"/>
</dbReference>
<comment type="similarity">
    <text evidence="1">Belongs to the cyclin family. Cyclin U/P subfamily.</text>
</comment>
<dbReference type="Proteomes" id="UP001161247">
    <property type="component" value="Chromosome 1"/>
</dbReference>
<dbReference type="InterPro" id="IPR012389">
    <property type="entry name" value="Cyclin_P/U"/>
</dbReference>
<dbReference type="GO" id="GO:0019901">
    <property type="term" value="F:protein kinase binding"/>
    <property type="evidence" value="ECO:0007669"/>
    <property type="project" value="UniProtKB-UniRule"/>
</dbReference>
<evidence type="ECO:0000256" key="5">
    <source>
        <dbReference type="PIRNR" id="PIRNR027110"/>
    </source>
</evidence>
<protein>
    <recommendedName>
        <fullName evidence="5">Cyclin</fullName>
    </recommendedName>
</protein>
<evidence type="ECO:0000256" key="6">
    <source>
        <dbReference type="SAM" id="MobiDB-lite"/>
    </source>
</evidence>
<gene>
    <name evidence="7" type="ORF">OLC1_LOCUS2495</name>
</gene>
<evidence type="ECO:0000313" key="8">
    <source>
        <dbReference type="Proteomes" id="UP001161247"/>
    </source>
</evidence>
<dbReference type="InterPro" id="IPR013922">
    <property type="entry name" value="Cyclin_PHO80-like"/>
</dbReference>
<organism evidence="7 8">
    <name type="scientific">Oldenlandia corymbosa var. corymbosa</name>
    <dbReference type="NCBI Taxonomy" id="529605"/>
    <lineage>
        <taxon>Eukaryota</taxon>
        <taxon>Viridiplantae</taxon>
        <taxon>Streptophyta</taxon>
        <taxon>Embryophyta</taxon>
        <taxon>Tracheophyta</taxon>
        <taxon>Spermatophyta</taxon>
        <taxon>Magnoliopsida</taxon>
        <taxon>eudicotyledons</taxon>
        <taxon>Gunneridae</taxon>
        <taxon>Pentapetalae</taxon>
        <taxon>asterids</taxon>
        <taxon>lamiids</taxon>
        <taxon>Gentianales</taxon>
        <taxon>Rubiaceae</taxon>
        <taxon>Rubioideae</taxon>
        <taxon>Spermacoceae</taxon>
        <taxon>Hedyotis-Oldenlandia complex</taxon>
        <taxon>Oldenlandia</taxon>
    </lineage>
</organism>
<feature type="compositionally biased region" description="Basic and acidic residues" evidence="6">
    <location>
        <begin position="16"/>
        <end position="32"/>
    </location>
</feature>
<feature type="region of interest" description="Disordered" evidence="6">
    <location>
        <begin position="1"/>
        <end position="36"/>
    </location>
</feature>
<reference evidence="7" key="1">
    <citation type="submission" date="2023-03" db="EMBL/GenBank/DDBJ databases">
        <authorList>
            <person name="Julca I."/>
        </authorList>
    </citation>
    <scope>NUCLEOTIDE SEQUENCE</scope>
</reference>
<keyword evidence="2" id="KW-0132">Cell division</keyword>
<dbReference type="PANTHER" id="PTHR15615">
    <property type="match status" value="1"/>
</dbReference>
<sequence length="248" mass="28353">MLSDDFNHHQVHHNHRDSESRPEPPIQDDHHQQPTPQPRVLTILSYVLEKLVARNNHLVLSNNGTTSSYHDDDQHHHQMRKNYLKGFDGVRAPSISIPKYLERIYKYTNCSLSCFVVGYVYLDRLIHRYPDSLVVSLNIHRLLLTCVMVASKMLDDVNCNNAFFARVGGVTNSELNRLELELLFLLDFRVVVSSNVFETYCHHLEKEMHRNGATPLITSFAAHNATDVSVEAHSTTSNNSSSPDPKIK</sequence>
<accession>A0AAV1C6V6</accession>
<dbReference type="GO" id="GO:0051301">
    <property type="term" value="P:cell division"/>
    <property type="evidence" value="ECO:0007669"/>
    <property type="project" value="UniProtKB-UniRule"/>
</dbReference>
<evidence type="ECO:0000256" key="3">
    <source>
        <dbReference type="ARBA" id="ARBA00023127"/>
    </source>
</evidence>
<evidence type="ECO:0000256" key="4">
    <source>
        <dbReference type="ARBA" id="ARBA00023306"/>
    </source>
</evidence>
<dbReference type="AlphaFoldDB" id="A0AAV1C6V6"/>
<name>A0AAV1C6V6_OLDCO</name>
<keyword evidence="3 5" id="KW-0195">Cyclin</keyword>
<dbReference type="PIRSF" id="PIRSF027110">
    <property type="entry name" value="PREG"/>
    <property type="match status" value="1"/>
</dbReference>
<evidence type="ECO:0000313" key="7">
    <source>
        <dbReference type="EMBL" id="CAI9090313.1"/>
    </source>
</evidence>
<keyword evidence="8" id="KW-1185">Reference proteome</keyword>
<dbReference type="EMBL" id="OX459118">
    <property type="protein sequence ID" value="CAI9090313.1"/>
    <property type="molecule type" value="Genomic_DNA"/>
</dbReference>
<dbReference type="PANTHER" id="PTHR15615:SF121">
    <property type="entry name" value="CYCLIN-U1-1"/>
    <property type="match status" value="1"/>
</dbReference>
<dbReference type="SUPFAM" id="SSF47954">
    <property type="entry name" value="Cyclin-like"/>
    <property type="match status" value="1"/>
</dbReference>